<dbReference type="OrthoDB" id="9780824at2"/>
<dbReference type="InterPro" id="IPR050109">
    <property type="entry name" value="HTH-type_TetR-like_transc_reg"/>
</dbReference>
<dbReference type="Pfam" id="PF00440">
    <property type="entry name" value="TetR_N"/>
    <property type="match status" value="1"/>
</dbReference>
<keyword evidence="1 2" id="KW-0238">DNA-binding</keyword>
<comment type="caution">
    <text evidence="4">The sequence shown here is derived from an EMBL/GenBank/DDBJ whole genome shotgun (WGS) entry which is preliminary data.</text>
</comment>
<dbReference type="InterPro" id="IPR001647">
    <property type="entry name" value="HTH_TetR"/>
</dbReference>
<dbReference type="PANTHER" id="PTHR30055:SF222">
    <property type="entry name" value="REGULATORY PROTEIN"/>
    <property type="match status" value="1"/>
</dbReference>
<dbReference type="PROSITE" id="PS50977">
    <property type="entry name" value="HTH_TETR_2"/>
    <property type="match status" value="1"/>
</dbReference>
<organism evidence="4 5">
    <name type="scientific">Oenococcus kitaharae DSM 17330</name>
    <dbReference type="NCBI Taxonomy" id="1045004"/>
    <lineage>
        <taxon>Bacteria</taxon>
        <taxon>Bacillati</taxon>
        <taxon>Bacillota</taxon>
        <taxon>Bacilli</taxon>
        <taxon>Lactobacillales</taxon>
        <taxon>Lactobacillaceae</taxon>
        <taxon>Oenococcus</taxon>
    </lineage>
</organism>
<reference evidence="4 5" key="1">
    <citation type="journal article" date="2012" name="PLoS ONE">
        <title>Functional divergence in the genus oenococcus as predicted by genome sequencing of the newly-described species, Oenococcus kitaharae.</title>
        <authorList>
            <person name="Borneman A.R."/>
            <person name="McCarthy J.M."/>
            <person name="Chambers P.J."/>
            <person name="Bartowsky E.J."/>
        </authorList>
    </citation>
    <scope>NUCLEOTIDE SEQUENCE [LARGE SCALE GENOMIC DNA]</scope>
    <source>
        <strain evidence="5">DSM17330</strain>
    </source>
</reference>
<dbReference type="Proteomes" id="UP000004959">
    <property type="component" value="Chromosome"/>
</dbReference>
<dbReference type="AlphaFoldDB" id="G9WG63"/>
<gene>
    <name evidence="4" type="ORF">OKIT_1563</name>
</gene>
<dbReference type="SUPFAM" id="SSF46689">
    <property type="entry name" value="Homeodomain-like"/>
    <property type="match status" value="1"/>
</dbReference>
<dbReference type="InterPro" id="IPR023772">
    <property type="entry name" value="DNA-bd_HTH_TetR-type_CS"/>
</dbReference>
<name>G9WG63_9LACO</name>
<dbReference type="GO" id="GO:0006355">
    <property type="term" value="P:regulation of DNA-templated transcription"/>
    <property type="evidence" value="ECO:0007669"/>
    <property type="project" value="UniProtKB-ARBA"/>
</dbReference>
<dbReference type="HOGENOM" id="CLU_069356_27_3_9"/>
<evidence type="ECO:0000256" key="2">
    <source>
        <dbReference type="PROSITE-ProRule" id="PRU00335"/>
    </source>
</evidence>
<evidence type="ECO:0000313" key="5">
    <source>
        <dbReference type="Proteomes" id="UP000004959"/>
    </source>
</evidence>
<sequence>MPENDLQTIFDQVLLQMQDLPEKQQQILKASLDLFAEKGFDKTSTAEIAAKAHVAQGTVYRRFKSKQDLLAAVLTPILTEVFPRAVQEFAGQNLNRDYDDLEQLLNIVVLDRLAFIQANHKVLKIIFAQVLTDPQMLSLLKEKFIDTIIVQAEKPIRILQAKKQLVDWPAPRILSLVAASIFTVAIRMMLFPSSKIDLASESHYLVIFLSKALSNS</sequence>
<keyword evidence="5" id="KW-1185">Reference proteome</keyword>
<feature type="domain" description="HTH tetR-type" evidence="3">
    <location>
        <begin position="21"/>
        <end position="81"/>
    </location>
</feature>
<evidence type="ECO:0000259" key="3">
    <source>
        <dbReference type="PROSITE" id="PS50977"/>
    </source>
</evidence>
<dbReference type="InterPro" id="IPR009057">
    <property type="entry name" value="Homeodomain-like_sf"/>
</dbReference>
<proteinExistence type="predicted"/>
<evidence type="ECO:0000256" key="1">
    <source>
        <dbReference type="ARBA" id="ARBA00023125"/>
    </source>
</evidence>
<dbReference type="PATRIC" id="fig|1045004.4.peg.1534"/>
<evidence type="ECO:0000313" key="4">
    <source>
        <dbReference type="EMBL" id="EHN59641.1"/>
    </source>
</evidence>
<dbReference type="eggNOG" id="COG1309">
    <property type="taxonomic scope" value="Bacteria"/>
</dbReference>
<dbReference type="RefSeq" id="WP_007746658.1">
    <property type="nucleotide sequence ID" value="NZ_CM001398.1"/>
</dbReference>
<dbReference type="PROSITE" id="PS01081">
    <property type="entry name" value="HTH_TETR_1"/>
    <property type="match status" value="1"/>
</dbReference>
<accession>G9WG63</accession>
<dbReference type="PRINTS" id="PR00455">
    <property type="entry name" value="HTHTETR"/>
</dbReference>
<dbReference type="Gene3D" id="1.10.357.10">
    <property type="entry name" value="Tetracycline Repressor, domain 2"/>
    <property type="match status" value="1"/>
</dbReference>
<dbReference type="GO" id="GO:0003677">
    <property type="term" value="F:DNA binding"/>
    <property type="evidence" value="ECO:0007669"/>
    <property type="project" value="UniProtKB-UniRule"/>
</dbReference>
<dbReference type="PANTHER" id="PTHR30055">
    <property type="entry name" value="HTH-TYPE TRANSCRIPTIONAL REGULATOR RUTR"/>
    <property type="match status" value="1"/>
</dbReference>
<feature type="DNA-binding region" description="H-T-H motif" evidence="2">
    <location>
        <begin position="44"/>
        <end position="63"/>
    </location>
</feature>
<protein>
    <submittedName>
        <fullName evidence="4">Transcriptional regulatorTetR family</fullName>
    </submittedName>
</protein>
<dbReference type="EMBL" id="AFVZ01000001">
    <property type="protein sequence ID" value="EHN59641.1"/>
    <property type="molecule type" value="Genomic_DNA"/>
</dbReference>